<dbReference type="SUPFAM" id="SSF52540">
    <property type="entry name" value="P-loop containing nucleoside triphosphate hydrolases"/>
    <property type="match status" value="1"/>
</dbReference>
<dbReference type="EMBL" id="RJSF01000040">
    <property type="protein sequence ID" value="RNM14055.1"/>
    <property type="molecule type" value="Genomic_DNA"/>
</dbReference>
<evidence type="ECO:0000256" key="1">
    <source>
        <dbReference type="ARBA" id="ARBA00022741"/>
    </source>
</evidence>
<dbReference type="SUPFAM" id="SSF46894">
    <property type="entry name" value="C-terminal effector domain of the bipartite response regulators"/>
    <property type="match status" value="1"/>
</dbReference>
<sequence>MSARSTGPAARTVTAPPARSTVTESTPSTPVICSSKSRWLAMPVSPRTAKVVEPMNVRGVPGSMGFSWSSIGSLPRSRGRGPLAPVVSPVSLTHTRARSSVWRVLAGRDSERAKIAELLDAARVGKGGALVVHGVAGAGKSTLLTDATESAQDMRVLRTSGVESESPLAFAALQRLLWPLTSRLDSLPPPQRDALGAALGAAPGEGERFLAYLGTLTLLAEAAEESPVLVIVDDAHWLDDASAAALLFTARRLQDERVALVFAARDGDARQFDAPDVPTLAVGGVAGADAAAILGTRLDQDVHQAVVEQLVTATGGNPLALVELAGQLTSDQLSGRAPLPDPLPLTGGVERAFLDRYRRLSDPAQRLLLVAATDDTARLTVVSDAARLLGADEAALDEVERAGLIRTDNDVVSLYHPLVRSAIYSAATTAQRRAAHRALADALSGDPDRRAWHLAAAADRPDEDVVAALDGVAERAAARGGHEAASAAWARAAELTVGGEDRGRRLFSAAASAWLGAHPARAAALAQSAADEVTDPVLRARLLTLQGQIEWNTRSLDDGYDFIVQAVQSAAGADPAMAQQLAMLAAALAGFGARSPRQVDLAALVPEPEPDAPVRTRAAAALLRGFTATARQDWSEAAERFRAAFTLLDAEPLDDHVLQPNLGVAAFLIDDDERGLRLHEQQLTAARRTGALTMVEHALTRGAQFQIATGAWAQAANAATEALPLTASTGHPGLTALPLAELALVAALRGDESAEEHLASVSAIRERHAVGIAEPLVDDFAHWARGLRESTQPARALHHLEQIRSPWIRRMAAIDRIETAARADRRDLALDWVGELEEFAAASGVHAATAALAHGRAVLAEGDDAEEHFRAALESHAGSLRRPDRARTELAYGEHLRRARRRVDARAHLRTALTLFEELGARSWVERATQELRASGETARKRDVSTATDLTAQERNVTALVRQGLSTRDVAAQLFVSPRTVDFHLRNVFSKLGVTSRSELAALALDL</sequence>
<dbReference type="InterPro" id="IPR016032">
    <property type="entry name" value="Sig_transdc_resp-reg_C-effctor"/>
</dbReference>
<dbReference type="InterPro" id="IPR027417">
    <property type="entry name" value="P-loop_NTPase"/>
</dbReference>
<dbReference type="AlphaFoldDB" id="A0A3N0GNJ5"/>
<dbReference type="CDD" id="cd06170">
    <property type="entry name" value="LuxR_C_like"/>
    <property type="match status" value="1"/>
</dbReference>
<keyword evidence="1" id="KW-0547">Nucleotide-binding</keyword>
<name>A0A3N0GNJ5_9ACTN</name>
<accession>A0A3N0GNJ5</accession>
<evidence type="ECO:0000256" key="2">
    <source>
        <dbReference type="ARBA" id="ARBA00022840"/>
    </source>
</evidence>
<keyword evidence="2" id="KW-0067">ATP-binding</keyword>
<dbReference type="GO" id="GO:0003677">
    <property type="term" value="F:DNA binding"/>
    <property type="evidence" value="ECO:0007669"/>
    <property type="project" value="InterPro"/>
</dbReference>
<dbReference type="GO" id="GO:0004016">
    <property type="term" value="F:adenylate cyclase activity"/>
    <property type="evidence" value="ECO:0007669"/>
    <property type="project" value="TreeGrafter"/>
</dbReference>
<dbReference type="Pfam" id="PF00196">
    <property type="entry name" value="GerE"/>
    <property type="match status" value="1"/>
</dbReference>
<dbReference type="PROSITE" id="PS00622">
    <property type="entry name" value="HTH_LUXR_1"/>
    <property type="match status" value="1"/>
</dbReference>
<dbReference type="Proteomes" id="UP000279994">
    <property type="component" value="Unassembled WGS sequence"/>
</dbReference>
<keyword evidence="6" id="KW-1185">Reference proteome</keyword>
<evidence type="ECO:0000259" key="4">
    <source>
        <dbReference type="PROSITE" id="PS50043"/>
    </source>
</evidence>
<gene>
    <name evidence="5" type="ORF">EFL26_14045</name>
</gene>
<dbReference type="InterPro" id="IPR041664">
    <property type="entry name" value="AAA_16"/>
</dbReference>
<evidence type="ECO:0000313" key="6">
    <source>
        <dbReference type="Proteomes" id="UP000279994"/>
    </source>
</evidence>
<dbReference type="SUPFAM" id="SSF48452">
    <property type="entry name" value="TPR-like"/>
    <property type="match status" value="1"/>
</dbReference>
<dbReference type="PRINTS" id="PR00038">
    <property type="entry name" value="HTHLUXR"/>
</dbReference>
<dbReference type="GO" id="GO:0005524">
    <property type="term" value="F:ATP binding"/>
    <property type="evidence" value="ECO:0007669"/>
    <property type="project" value="UniProtKB-KW"/>
</dbReference>
<evidence type="ECO:0000256" key="3">
    <source>
        <dbReference type="SAM" id="MobiDB-lite"/>
    </source>
</evidence>
<dbReference type="InterPro" id="IPR000792">
    <property type="entry name" value="Tscrpt_reg_LuxR_C"/>
</dbReference>
<organism evidence="5 6">
    <name type="scientific">Nocardioides pocheonensis</name>
    <dbReference type="NCBI Taxonomy" id="661485"/>
    <lineage>
        <taxon>Bacteria</taxon>
        <taxon>Bacillati</taxon>
        <taxon>Actinomycetota</taxon>
        <taxon>Actinomycetes</taxon>
        <taxon>Propionibacteriales</taxon>
        <taxon>Nocardioidaceae</taxon>
        <taxon>Nocardioides</taxon>
    </lineage>
</organism>
<reference evidence="5 6" key="1">
    <citation type="submission" date="2018-11" db="EMBL/GenBank/DDBJ databases">
        <authorList>
            <person name="Li F."/>
        </authorList>
    </citation>
    <scope>NUCLEOTIDE SEQUENCE [LARGE SCALE GENOMIC DNA]</scope>
    <source>
        <strain evidence="5 6">Gsoil 818</strain>
    </source>
</reference>
<feature type="region of interest" description="Disordered" evidence="3">
    <location>
        <begin position="1"/>
        <end position="29"/>
    </location>
</feature>
<dbReference type="GO" id="GO:0006355">
    <property type="term" value="P:regulation of DNA-templated transcription"/>
    <property type="evidence" value="ECO:0007669"/>
    <property type="project" value="InterPro"/>
</dbReference>
<dbReference type="Gene3D" id="1.10.10.10">
    <property type="entry name" value="Winged helix-like DNA-binding domain superfamily/Winged helix DNA-binding domain"/>
    <property type="match status" value="1"/>
</dbReference>
<dbReference type="Gene3D" id="1.25.40.10">
    <property type="entry name" value="Tetratricopeptide repeat domain"/>
    <property type="match status" value="1"/>
</dbReference>
<dbReference type="InterPro" id="IPR011990">
    <property type="entry name" value="TPR-like_helical_dom_sf"/>
</dbReference>
<comment type="caution">
    <text evidence="5">The sequence shown here is derived from an EMBL/GenBank/DDBJ whole genome shotgun (WGS) entry which is preliminary data.</text>
</comment>
<proteinExistence type="predicted"/>
<feature type="domain" description="HTH luxR-type" evidence="4">
    <location>
        <begin position="943"/>
        <end position="1007"/>
    </location>
</feature>
<dbReference type="SMART" id="SM00421">
    <property type="entry name" value="HTH_LUXR"/>
    <property type="match status" value="1"/>
</dbReference>
<dbReference type="PROSITE" id="PS50043">
    <property type="entry name" value="HTH_LUXR_2"/>
    <property type="match status" value="1"/>
</dbReference>
<protein>
    <submittedName>
        <fullName evidence="5">Helix-turn-helix transcriptional regulator</fullName>
    </submittedName>
</protein>
<dbReference type="Pfam" id="PF13191">
    <property type="entry name" value="AAA_16"/>
    <property type="match status" value="1"/>
</dbReference>
<evidence type="ECO:0000313" key="5">
    <source>
        <dbReference type="EMBL" id="RNM14055.1"/>
    </source>
</evidence>
<dbReference type="Gene3D" id="3.40.50.300">
    <property type="entry name" value="P-loop containing nucleotide triphosphate hydrolases"/>
    <property type="match status" value="1"/>
</dbReference>
<dbReference type="InterPro" id="IPR036388">
    <property type="entry name" value="WH-like_DNA-bd_sf"/>
</dbReference>
<dbReference type="GO" id="GO:0005737">
    <property type="term" value="C:cytoplasm"/>
    <property type="evidence" value="ECO:0007669"/>
    <property type="project" value="TreeGrafter"/>
</dbReference>
<dbReference type="PANTHER" id="PTHR16305:SF35">
    <property type="entry name" value="TRANSCRIPTIONAL ACTIVATOR DOMAIN"/>
    <property type="match status" value="1"/>
</dbReference>
<dbReference type="PANTHER" id="PTHR16305">
    <property type="entry name" value="TESTICULAR SOLUBLE ADENYLYL CYCLASE"/>
    <property type="match status" value="1"/>
</dbReference>